<proteinExistence type="predicted"/>
<protein>
    <submittedName>
        <fullName evidence="1">Uncharacterized protein</fullName>
    </submittedName>
</protein>
<evidence type="ECO:0000313" key="2">
    <source>
        <dbReference type="Proteomes" id="UP001165960"/>
    </source>
</evidence>
<reference evidence="1" key="1">
    <citation type="submission" date="2022-04" db="EMBL/GenBank/DDBJ databases">
        <title>Genome of the entomopathogenic fungus Entomophthora muscae.</title>
        <authorList>
            <person name="Elya C."/>
            <person name="Lovett B.R."/>
            <person name="Lee E."/>
            <person name="Macias A.M."/>
            <person name="Hajek A.E."/>
            <person name="De Bivort B.L."/>
            <person name="Kasson M.T."/>
            <person name="De Fine Licht H.H."/>
            <person name="Stajich J.E."/>
        </authorList>
    </citation>
    <scope>NUCLEOTIDE SEQUENCE</scope>
    <source>
        <strain evidence="1">Berkeley</strain>
    </source>
</reference>
<sequence length="60" mass="6963">MIPDSIRRWEDLKDNPATDLDHNNRAVLYSSKFLSSIIKISAFTALDQEIMEAQMLFSFQ</sequence>
<accession>A0ACC2T9F4</accession>
<keyword evidence="2" id="KW-1185">Reference proteome</keyword>
<evidence type="ECO:0000313" key="1">
    <source>
        <dbReference type="EMBL" id="KAJ9071076.1"/>
    </source>
</evidence>
<name>A0ACC2T9F4_9FUNG</name>
<dbReference type="Proteomes" id="UP001165960">
    <property type="component" value="Unassembled WGS sequence"/>
</dbReference>
<dbReference type="EMBL" id="QTSX02003552">
    <property type="protein sequence ID" value="KAJ9071076.1"/>
    <property type="molecule type" value="Genomic_DNA"/>
</dbReference>
<organism evidence="1 2">
    <name type="scientific">Entomophthora muscae</name>
    <dbReference type="NCBI Taxonomy" id="34485"/>
    <lineage>
        <taxon>Eukaryota</taxon>
        <taxon>Fungi</taxon>
        <taxon>Fungi incertae sedis</taxon>
        <taxon>Zoopagomycota</taxon>
        <taxon>Entomophthoromycotina</taxon>
        <taxon>Entomophthoromycetes</taxon>
        <taxon>Entomophthorales</taxon>
        <taxon>Entomophthoraceae</taxon>
        <taxon>Entomophthora</taxon>
    </lineage>
</organism>
<comment type="caution">
    <text evidence="1">The sequence shown here is derived from an EMBL/GenBank/DDBJ whole genome shotgun (WGS) entry which is preliminary data.</text>
</comment>
<gene>
    <name evidence="1" type="ORF">DSO57_1000752</name>
</gene>